<feature type="transmembrane region" description="Helical" evidence="1">
    <location>
        <begin position="65"/>
        <end position="86"/>
    </location>
</feature>
<name>A0ABW0IQK3_9HYPH</name>
<dbReference type="Proteomes" id="UP001596053">
    <property type="component" value="Unassembled WGS sequence"/>
</dbReference>
<keyword evidence="3" id="KW-1185">Reference proteome</keyword>
<keyword evidence="1" id="KW-0812">Transmembrane</keyword>
<accession>A0ABW0IQK3</accession>
<proteinExistence type="predicted"/>
<evidence type="ECO:0000256" key="1">
    <source>
        <dbReference type="SAM" id="Phobius"/>
    </source>
</evidence>
<feature type="transmembrane region" description="Helical" evidence="1">
    <location>
        <begin position="38"/>
        <end position="59"/>
    </location>
</feature>
<dbReference type="Gene3D" id="1.20.1280.290">
    <property type="match status" value="1"/>
</dbReference>
<evidence type="ECO:0000313" key="2">
    <source>
        <dbReference type="EMBL" id="MFC5419906.1"/>
    </source>
</evidence>
<keyword evidence="1" id="KW-0472">Membrane</keyword>
<protein>
    <recommendedName>
        <fullName evidence="4">PQ loop repeat protein</fullName>
    </recommendedName>
</protein>
<evidence type="ECO:0008006" key="4">
    <source>
        <dbReference type="Google" id="ProtNLM"/>
    </source>
</evidence>
<sequence length="95" mass="10205">MELENITLAMFAACNSLRIFAYLPQIRAAALDANGASGISYTTWGLFLVTHLATVAYALVNRQDLWMAVCFAGNALYCTLILAITVSTRAAARSA</sequence>
<comment type="caution">
    <text evidence="2">The sequence shown here is derived from an EMBL/GenBank/DDBJ whole genome shotgun (WGS) entry which is preliminary data.</text>
</comment>
<dbReference type="RefSeq" id="WP_377797982.1">
    <property type="nucleotide sequence ID" value="NZ_JBHSLW010000011.1"/>
</dbReference>
<evidence type="ECO:0000313" key="3">
    <source>
        <dbReference type="Proteomes" id="UP001596053"/>
    </source>
</evidence>
<dbReference type="EMBL" id="JBHSLW010000011">
    <property type="protein sequence ID" value="MFC5419906.1"/>
    <property type="molecule type" value="Genomic_DNA"/>
</dbReference>
<organism evidence="2 3">
    <name type="scientific">Bosea eneae</name>
    <dbReference type="NCBI Taxonomy" id="151454"/>
    <lineage>
        <taxon>Bacteria</taxon>
        <taxon>Pseudomonadati</taxon>
        <taxon>Pseudomonadota</taxon>
        <taxon>Alphaproteobacteria</taxon>
        <taxon>Hyphomicrobiales</taxon>
        <taxon>Boseaceae</taxon>
        <taxon>Bosea</taxon>
    </lineage>
</organism>
<gene>
    <name evidence="2" type="ORF">ACFPOB_10055</name>
</gene>
<keyword evidence="1" id="KW-1133">Transmembrane helix</keyword>
<reference evidence="3" key="1">
    <citation type="journal article" date="2019" name="Int. J. Syst. Evol. Microbiol.">
        <title>The Global Catalogue of Microorganisms (GCM) 10K type strain sequencing project: providing services to taxonomists for standard genome sequencing and annotation.</title>
        <authorList>
            <consortium name="The Broad Institute Genomics Platform"/>
            <consortium name="The Broad Institute Genome Sequencing Center for Infectious Disease"/>
            <person name="Wu L."/>
            <person name="Ma J."/>
        </authorList>
    </citation>
    <scope>NUCLEOTIDE SEQUENCE [LARGE SCALE GENOMIC DNA]</scope>
    <source>
        <strain evidence="3">NCAIM B.01391</strain>
    </source>
</reference>